<reference evidence="2 3" key="1">
    <citation type="submission" date="2016-11" db="EMBL/GenBank/DDBJ databases">
        <authorList>
            <person name="Jaros S."/>
            <person name="Januszkiewicz K."/>
            <person name="Wedrychowicz H."/>
        </authorList>
    </citation>
    <scope>NUCLEOTIDE SEQUENCE [LARGE SCALE GENOMIC DNA]</scope>
    <source>
        <strain evidence="2 3">DSM 24787</strain>
    </source>
</reference>
<evidence type="ECO:0000256" key="1">
    <source>
        <dbReference type="SAM" id="Phobius"/>
    </source>
</evidence>
<protein>
    <submittedName>
        <fullName evidence="2">Tetratricopeptide repeat-containing protein</fullName>
    </submittedName>
</protein>
<dbReference type="SUPFAM" id="SSF48452">
    <property type="entry name" value="TPR-like"/>
    <property type="match status" value="1"/>
</dbReference>
<keyword evidence="1" id="KW-0472">Membrane</keyword>
<feature type="transmembrane region" description="Helical" evidence="1">
    <location>
        <begin position="12"/>
        <end position="29"/>
    </location>
</feature>
<dbReference type="AlphaFoldDB" id="A0A1N6JZP5"/>
<accession>A0A1N6JZP5</accession>
<feature type="transmembrane region" description="Helical" evidence="1">
    <location>
        <begin position="35"/>
        <end position="51"/>
    </location>
</feature>
<keyword evidence="1" id="KW-0812">Transmembrane</keyword>
<evidence type="ECO:0000313" key="2">
    <source>
        <dbReference type="EMBL" id="SIO49526.1"/>
    </source>
</evidence>
<dbReference type="Proteomes" id="UP000185003">
    <property type="component" value="Unassembled WGS sequence"/>
</dbReference>
<sequence length="216" mass="24218">MKAFNIFIKYRLPLGILLLIGGIALGLAFGWWEAAIVLVIAVVCIVTHFLFGPMRLVQEAVEAGDVDGAMRILNSIQFPKLLYKPIRSGYYLMQSNLAMQNEDLDKAESAVRASIKSGSPTREHEGMQYFQLGIIASQKNDTKTASENLRKALKLGLPDKENTAAALLQLCSISMSRRDFKAAKEYFRRAKEQKPTTEQIKSQIKEMDKYISRMPG</sequence>
<evidence type="ECO:0000313" key="3">
    <source>
        <dbReference type="Proteomes" id="UP000185003"/>
    </source>
</evidence>
<dbReference type="Gene3D" id="1.25.40.10">
    <property type="entry name" value="Tetratricopeptide repeat domain"/>
    <property type="match status" value="1"/>
</dbReference>
<keyword evidence="1" id="KW-1133">Transmembrane helix</keyword>
<dbReference type="InterPro" id="IPR019734">
    <property type="entry name" value="TPR_rpt"/>
</dbReference>
<dbReference type="RefSeq" id="WP_074242034.1">
    <property type="nucleotide sequence ID" value="NZ_FSRA01000002.1"/>
</dbReference>
<dbReference type="EMBL" id="FSRA01000002">
    <property type="protein sequence ID" value="SIO49526.1"/>
    <property type="molecule type" value="Genomic_DNA"/>
</dbReference>
<dbReference type="OrthoDB" id="1494476at2"/>
<dbReference type="Pfam" id="PF13181">
    <property type="entry name" value="TPR_8"/>
    <property type="match status" value="1"/>
</dbReference>
<name>A0A1N6JZP5_9BACT</name>
<organism evidence="2 3">
    <name type="scientific">Chitinophaga niabensis</name>
    <dbReference type="NCBI Taxonomy" id="536979"/>
    <lineage>
        <taxon>Bacteria</taxon>
        <taxon>Pseudomonadati</taxon>
        <taxon>Bacteroidota</taxon>
        <taxon>Chitinophagia</taxon>
        <taxon>Chitinophagales</taxon>
        <taxon>Chitinophagaceae</taxon>
        <taxon>Chitinophaga</taxon>
    </lineage>
</organism>
<proteinExistence type="predicted"/>
<gene>
    <name evidence="2" type="ORF">SAMN04488055_4731</name>
</gene>
<dbReference type="STRING" id="536979.SAMN04488055_4731"/>
<dbReference type="InterPro" id="IPR011990">
    <property type="entry name" value="TPR-like_helical_dom_sf"/>
</dbReference>
<keyword evidence="3" id="KW-1185">Reference proteome</keyword>